<evidence type="ECO:0000313" key="8">
    <source>
        <dbReference type="Proteomes" id="UP000502118"/>
    </source>
</evidence>
<comment type="function">
    <text evidence="5">Could be a nuclease involved in processing of the 5'-end of pre-16S rRNA.</text>
</comment>
<dbReference type="GO" id="GO:0000967">
    <property type="term" value="P:rRNA 5'-end processing"/>
    <property type="evidence" value="ECO:0007669"/>
    <property type="project" value="UniProtKB-UniRule"/>
</dbReference>
<keyword evidence="3 5" id="KW-0540">Nuclease</keyword>
<evidence type="ECO:0000259" key="6">
    <source>
        <dbReference type="SMART" id="SM00732"/>
    </source>
</evidence>
<accession>A0A6M4JDA0</accession>
<feature type="domain" description="YqgF/RNase H-like" evidence="6">
    <location>
        <begin position="1"/>
        <end position="104"/>
    </location>
</feature>
<evidence type="ECO:0000256" key="5">
    <source>
        <dbReference type="HAMAP-Rule" id="MF_00651"/>
    </source>
</evidence>
<dbReference type="EMBL" id="CP053097">
    <property type="protein sequence ID" value="QJR44049.1"/>
    <property type="molecule type" value="Genomic_DNA"/>
</dbReference>
<proteinExistence type="inferred from homology"/>
<comment type="similarity">
    <text evidence="5">Belongs to the YqgF HJR family.</text>
</comment>
<protein>
    <recommendedName>
        <fullName evidence="5">Putative pre-16S rRNA nuclease</fullName>
        <ecNumber evidence="5">3.1.-.-</ecNumber>
    </recommendedName>
</protein>
<dbReference type="InterPro" id="IPR005227">
    <property type="entry name" value="YqgF"/>
</dbReference>
<dbReference type="Proteomes" id="UP000502118">
    <property type="component" value="Chromosome"/>
</dbReference>
<keyword evidence="4 5" id="KW-0378">Hydrolase</keyword>
<dbReference type="EC" id="3.1.-.-" evidence="5"/>
<dbReference type="GO" id="GO:0016788">
    <property type="term" value="F:hydrolase activity, acting on ester bonds"/>
    <property type="evidence" value="ECO:0007669"/>
    <property type="project" value="UniProtKB-UniRule"/>
</dbReference>
<dbReference type="NCBIfam" id="TIGR00250">
    <property type="entry name" value="RNAse_H_YqgF"/>
    <property type="match status" value="1"/>
</dbReference>
<name>A0A6M4JDA0_9MOLU</name>
<dbReference type="InterPro" id="IPR012337">
    <property type="entry name" value="RNaseH-like_sf"/>
</dbReference>
<dbReference type="Gene3D" id="3.30.420.140">
    <property type="entry name" value="YqgF/RNase H-like domain"/>
    <property type="match status" value="1"/>
</dbReference>
<dbReference type="InterPro" id="IPR006641">
    <property type="entry name" value="YqgF/RNaseH-like_dom"/>
</dbReference>
<comment type="subcellular location">
    <subcellularLocation>
        <location evidence="5">Cytoplasm</location>
    </subcellularLocation>
</comment>
<dbReference type="SMART" id="SM00732">
    <property type="entry name" value="YqgFc"/>
    <property type="match status" value="1"/>
</dbReference>
<dbReference type="PANTHER" id="PTHR33317:SF4">
    <property type="entry name" value="POLYNUCLEOTIDYL TRANSFERASE, RIBONUCLEASE H-LIKE SUPERFAMILY PROTEIN"/>
    <property type="match status" value="1"/>
</dbReference>
<evidence type="ECO:0000313" key="7">
    <source>
        <dbReference type="EMBL" id="QJR44049.1"/>
    </source>
</evidence>
<dbReference type="RefSeq" id="WP_171112714.1">
    <property type="nucleotide sequence ID" value="NZ_CP053097.1"/>
</dbReference>
<dbReference type="Pfam" id="PF03652">
    <property type="entry name" value="RuvX"/>
    <property type="match status" value="1"/>
</dbReference>
<keyword evidence="8" id="KW-1185">Reference proteome</keyword>
<organism evidence="7 8">
    <name type="scientific">Mycoplasma miroungirhinis</name>
    <dbReference type="NCBI Taxonomy" id="754516"/>
    <lineage>
        <taxon>Bacteria</taxon>
        <taxon>Bacillati</taxon>
        <taxon>Mycoplasmatota</taxon>
        <taxon>Mollicutes</taxon>
        <taxon>Mycoplasmataceae</taxon>
        <taxon>Mycoplasma</taxon>
    </lineage>
</organism>
<dbReference type="KEGG" id="mmio:HLA92_01175"/>
<keyword evidence="2 5" id="KW-0690">Ribosome biogenesis</keyword>
<dbReference type="GO" id="GO:0004518">
    <property type="term" value="F:nuclease activity"/>
    <property type="evidence" value="ECO:0007669"/>
    <property type="project" value="UniProtKB-KW"/>
</dbReference>
<evidence type="ECO:0000256" key="3">
    <source>
        <dbReference type="ARBA" id="ARBA00022722"/>
    </source>
</evidence>
<dbReference type="SUPFAM" id="SSF53098">
    <property type="entry name" value="Ribonuclease H-like"/>
    <property type="match status" value="1"/>
</dbReference>
<dbReference type="CDD" id="cd16964">
    <property type="entry name" value="YqgF"/>
    <property type="match status" value="1"/>
</dbReference>
<evidence type="ECO:0000256" key="2">
    <source>
        <dbReference type="ARBA" id="ARBA00022517"/>
    </source>
</evidence>
<gene>
    <name evidence="7" type="primary">ruvX</name>
    <name evidence="7" type="ORF">HLA92_01175</name>
</gene>
<reference evidence="7 8" key="1">
    <citation type="submission" date="2020-05" db="EMBL/GenBank/DDBJ databases">
        <title>Novel Mycoplasma species detected in Mirounga angustirostris (northern elephant seal) from the USA.</title>
        <authorList>
            <person name="Volokhov D.V."/>
        </authorList>
    </citation>
    <scope>NUCLEOTIDE SEQUENCE [LARGE SCALE GENOMIC DNA]</scope>
    <source>
        <strain evidence="7 8">Mirounga ES2806-NAS</strain>
    </source>
</reference>
<keyword evidence="1 5" id="KW-0963">Cytoplasm</keyword>
<dbReference type="InterPro" id="IPR037027">
    <property type="entry name" value="YqgF/RNaseH-like_dom_sf"/>
</dbReference>
<evidence type="ECO:0000256" key="1">
    <source>
        <dbReference type="ARBA" id="ARBA00022490"/>
    </source>
</evidence>
<dbReference type="AlphaFoldDB" id="A0A6M4JDA0"/>
<dbReference type="GO" id="GO:0005829">
    <property type="term" value="C:cytosol"/>
    <property type="evidence" value="ECO:0007669"/>
    <property type="project" value="TreeGrafter"/>
</dbReference>
<dbReference type="HAMAP" id="MF_00651">
    <property type="entry name" value="Nuclease_YqgF"/>
    <property type="match status" value="1"/>
</dbReference>
<evidence type="ECO:0000256" key="4">
    <source>
        <dbReference type="ARBA" id="ARBA00022801"/>
    </source>
</evidence>
<dbReference type="PANTHER" id="PTHR33317">
    <property type="entry name" value="POLYNUCLEOTIDYL TRANSFERASE, RIBONUCLEASE H-LIKE SUPERFAMILY PROTEIN"/>
    <property type="match status" value="1"/>
</dbReference>
<sequence>MRKLALDLGTRTCGFAITDDDNIIVTGLENFRFKENNFQAVIAKINEYLIQYKNIDTLILGHPLRSNGTKSERTEMVENFQKMLENKFHLDVVLVNEYGSTIAAENILIEAGFKRKKRKGVKDKLAAQLILEDYLNYHFKK</sequence>